<protein>
    <submittedName>
        <fullName evidence="3">Putative CMP/dCMP deaminase family protein</fullName>
    </submittedName>
</protein>
<dbReference type="GO" id="GO:0005737">
    <property type="term" value="C:cytoplasm"/>
    <property type="evidence" value="ECO:0007669"/>
    <property type="project" value="TreeGrafter"/>
</dbReference>
<dbReference type="GO" id="GO:0004132">
    <property type="term" value="F:dCMP deaminase activity"/>
    <property type="evidence" value="ECO:0007669"/>
    <property type="project" value="TreeGrafter"/>
</dbReference>
<gene>
    <name evidence="3" type="ORF">OAN307_c47700</name>
</gene>
<dbReference type="Gene3D" id="3.40.140.10">
    <property type="entry name" value="Cytidine Deaminase, domain 2"/>
    <property type="match status" value="1"/>
</dbReference>
<dbReference type="InterPro" id="IPR016193">
    <property type="entry name" value="Cytidine_deaminase-like"/>
</dbReference>
<dbReference type="eggNOG" id="COG2131">
    <property type="taxonomic scope" value="Bacteria"/>
</dbReference>
<dbReference type="PROSITE" id="PS51747">
    <property type="entry name" value="CYT_DCMP_DEAMINASES_2"/>
    <property type="match status" value="1"/>
</dbReference>
<dbReference type="Pfam" id="PF00383">
    <property type="entry name" value="dCMP_cyt_deam_1"/>
    <property type="match status" value="1"/>
</dbReference>
<keyword evidence="1" id="KW-0378">Hydrolase</keyword>
<dbReference type="PANTHER" id="PTHR11086:SF18">
    <property type="entry name" value="DEOXYCYTIDYLATE DEAMINASE"/>
    <property type="match status" value="1"/>
</dbReference>
<dbReference type="RefSeq" id="WP_015502000.1">
    <property type="nucleotide sequence ID" value="NC_020911.1"/>
</dbReference>
<name>M9RJV3_9RHOB</name>
<evidence type="ECO:0000259" key="2">
    <source>
        <dbReference type="PROSITE" id="PS51747"/>
    </source>
</evidence>
<dbReference type="SUPFAM" id="SSF53927">
    <property type="entry name" value="Cytidine deaminase-like"/>
    <property type="match status" value="1"/>
</dbReference>
<organism evidence="3 4">
    <name type="scientific">Octadecabacter antarcticus 307</name>
    <dbReference type="NCBI Taxonomy" id="391626"/>
    <lineage>
        <taxon>Bacteria</taxon>
        <taxon>Pseudomonadati</taxon>
        <taxon>Pseudomonadota</taxon>
        <taxon>Alphaproteobacteria</taxon>
        <taxon>Rhodobacterales</taxon>
        <taxon>Roseobacteraceae</taxon>
        <taxon>Octadecabacter</taxon>
    </lineage>
</organism>
<dbReference type="NCBIfam" id="NF041025">
    <property type="entry name" value="antiphage_deaminase"/>
    <property type="match status" value="1"/>
</dbReference>
<evidence type="ECO:0000256" key="1">
    <source>
        <dbReference type="ARBA" id="ARBA00022801"/>
    </source>
</evidence>
<dbReference type="HOGENOM" id="CLU_029260_0_0_5"/>
<accession>M9RJV3</accession>
<evidence type="ECO:0000313" key="4">
    <source>
        <dbReference type="Proteomes" id="UP000005307"/>
    </source>
</evidence>
<dbReference type="KEGG" id="oat:OAN307_c47700"/>
<reference evidence="3 4" key="1">
    <citation type="journal article" date="2013" name="PLoS ONE">
        <title>Poles Apart: Arctic and Antarctic Octadecabacter strains Share High Genome Plasticity and a New Type of Xanthorhodopsin.</title>
        <authorList>
            <person name="Vollmers J."/>
            <person name="Voget S."/>
            <person name="Dietrich S."/>
            <person name="Gollnow K."/>
            <person name="Smits M."/>
            <person name="Meyer K."/>
            <person name="Brinkhoff T."/>
            <person name="Simon M."/>
            <person name="Daniel R."/>
        </authorList>
    </citation>
    <scope>NUCLEOTIDE SEQUENCE [LARGE SCALE GENOMIC DNA]</scope>
    <source>
        <strain evidence="3 4">307</strain>
    </source>
</reference>
<evidence type="ECO:0000313" key="3">
    <source>
        <dbReference type="EMBL" id="AGI70115.1"/>
    </source>
</evidence>
<dbReference type="EMBL" id="CP003740">
    <property type="protein sequence ID" value="AGI70115.1"/>
    <property type="molecule type" value="Genomic_DNA"/>
</dbReference>
<sequence length="509" mass="56629">MSKVVDKTLATRASNYRPELVIGLVGPIGCDITTVQTVLDGELRKVGYSTKQIGLSDSLGGLIEAKTGKSEDINLIEEKMEAGNRVCQLLSNEAVLAAEAIRLIREARREEHESRGTKIEGGADSESLPAEGTAYIVRQLKREKEIDLLAKVYGRQFIQVSITQDVAARKQSLITLIGNQHPAFNNEMCSEQADDLIKKDEDDEDTFGQKIGDIFHLGDVFIEARSRKTVEDTCHRFIQALFGRNDISPTRDEFGAYMAKMASLRSVDLSRQVGAAILTPEADVISIGCNEVPKPNGGNYWDDDTEKHRDIDEKGEANKAETNRIVFDFLKALHQTGSLKDDLDPSGILDNSDKRKAIMASAIGDITEYGRMVHAEMNSISDAARLGRRIQGATMHVTTFPCHNCAKHIIAAGISRLVFIEPYPKSKTRQLYSYAISDTKDSDLGMTLEHFAGISPRRYRDIFEKKKRRKSDGTIEDWYQGKCILRIGQQPIEGTENEVHALSENMYSP</sequence>
<dbReference type="InterPro" id="IPR015517">
    <property type="entry name" value="dCMP_deaminase-rel"/>
</dbReference>
<dbReference type="OrthoDB" id="9788517at2"/>
<dbReference type="InterPro" id="IPR027417">
    <property type="entry name" value="P-loop_NTPase"/>
</dbReference>
<dbReference type="AlphaFoldDB" id="M9RJV3"/>
<dbReference type="Gene3D" id="3.40.50.300">
    <property type="entry name" value="P-loop containing nucleotide triphosphate hydrolases"/>
    <property type="match status" value="1"/>
</dbReference>
<dbReference type="InterPro" id="IPR002125">
    <property type="entry name" value="CMP_dCMP_dom"/>
</dbReference>
<proteinExistence type="predicted"/>
<feature type="domain" description="CMP/dCMP-type deaminase" evidence="2">
    <location>
        <begin position="250"/>
        <end position="439"/>
    </location>
</feature>
<dbReference type="Proteomes" id="UP000005307">
    <property type="component" value="Chromosome"/>
</dbReference>
<dbReference type="STRING" id="391626.OAN307_c47700"/>
<dbReference type="PANTHER" id="PTHR11086">
    <property type="entry name" value="DEOXYCYTIDYLATE DEAMINASE-RELATED"/>
    <property type="match status" value="1"/>
</dbReference>
<keyword evidence="4" id="KW-1185">Reference proteome</keyword>